<feature type="compositionally biased region" description="Low complexity" evidence="1">
    <location>
        <begin position="177"/>
        <end position="249"/>
    </location>
</feature>
<feature type="compositionally biased region" description="Low complexity" evidence="1">
    <location>
        <begin position="306"/>
        <end position="331"/>
    </location>
</feature>
<evidence type="ECO:0000256" key="2">
    <source>
        <dbReference type="SAM" id="SignalP"/>
    </source>
</evidence>
<dbReference type="InterPro" id="IPR008160">
    <property type="entry name" value="Collagen"/>
</dbReference>
<gene>
    <name evidence="3" type="ORF">POL58_01470</name>
</gene>
<evidence type="ECO:0000313" key="4">
    <source>
        <dbReference type="Proteomes" id="UP001217838"/>
    </source>
</evidence>
<protein>
    <submittedName>
        <fullName evidence="3">Collagen-like protein</fullName>
    </submittedName>
</protein>
<dbReference type="EMBL" id="JAQNDN010000001">
    <property type="protein sequence ID" value="MDC0666381.1"/>
    <property type="molecule type" value="Genomic_DNA"/>
</dbReference>
<feature type="compositionally biased region" description="Gly residues" evidence="1">
    <location>
        <begin position="289"/>
        <end position="298"/>
    </location>
</feature>
<keyword evidence="2" id="KW-0732">Signal</keyword>
<dbReference type="Pfam" id="PF01391">
    <property type="entry name" value="Collagen"/>
    <property type="match status" value="1"/>
</dbReference>
<feature type="compositionally biased region" description="Low complexity" evidence="1">
    <location>
        <begin position="257"/>
        <end position="285"/>
    </location>
</feature>
<dbReference type="RefSeq" id="WP_271993915.1">
    <property type="nucleotide sequence ID" value="NZ_JAQNDN010000001.1"/>
</dbReference>
<accession>A0ABT5AZX9</accession>
<name>A0ABT5AZX9_9BACT</name>
<keyword evidence="4" id="KW-1185">Reference proteome</keyword>
<evidence type="ECO:0000313" key="3">
    <source>
        <dbReference type="EMBL" id="MDC0666381.1"/>
    </source>
</evidence>
<evidence type="ECO:0000256" key="1">
    <source>
        <dbReference type="SAM" id="MobiDB-lite"/>
    </source>
</evidence>
<dbReference type="PANTHER" id="PTHR24023">
    <property type="entry name" value="COLLAGEN ALPHA"/>
    <property type="match status" value="1"/>
</dbReference>
<dbReference type="Proteomes" id="UP001217838">
    <property type="component" value="Unassembled WGS sequence"/>
</dbReference>
<dbReference type="InterPro" id="IPR050149">
    <property type="entry name" value="Collagen_superfamily"/>
</dbReference>
<reference evidence="3 4" key="1">
    <citation type="submission" date="2022-11" db="EMBL/GenBank/DDBJ databases">
        <title>Minimal conservation of predation-associated metabolite biosynthetic gene clusters underscores biosynthetic potential of Myxococcota including descriptions for ten novel species: Archangium lansinium sp. nov., Myxococcus landrumus sp. nov., Nannocystis bai.</title>
        <authorList>
            <person name="Ahearne A."/>
            <person name="Stevens C."/>
            <person name="Dowd S."/>
        </authorList>
    </citation>
    <scope>NUCLEOTIDE SEQUENCE [LARGE SCALE GENOMIC DNA]</scope>
    <source>
        <strain evidence="3 4">NCELM</strain>
    </source>
</reference>
<comment type="caution">
    <text evidence="3">The sequence shown here is derived from an EMBL/GenBank/DDBJ whole genome shotgun (WGS) entry which is preliminary data.</text>
</comment>
<dbReference type="PANTHER" id="PTHR24023:SF1115">
    <property type="entry name" value="FIBRILLAR COLLAGEN NC1 DOMAIN-CONTAINING PROTEIN"/>
    <property type="match status" value="1"/>
</dbReference>
<feature type="chain" id="PRO_5045564688" evidence="2">
    <location>
        <begin position="30"/>
        <end position="467"/>
    </location>
</feature>
<feature type="region of interest" description="Disordered" evidence="1">
    <location>
        <begin position="161"/>
        <end position="331"/>
    </location>
</feature>
<organism evidence="3 4">
    <name type="scientific">Nannocystis radixulma</name>
    <dbReference type="NCBI Taxonomy" id="2995305"/>
    <lineage>
        <taxon>Bacteria</taxon>
        <taxon>Pseudomonadati</taxon>
        <taxon>Myxococcota</taxon>
        <taxon>Polyangia</taxon>
        <taxon>Nannocystales</taxon>
        <taxon>Nannocystaceae</taxon>
        <taxon>Nannocystis</taxon>
    </lineage>
</organism>
<proteinExistence type="predicted"/>
<sequence length="467" mass="45231">MTMQRSGIIKKKWWLGPLLAAAWMMPLEASALAVPELVTHQGRLFDANGEPISGTQDLTFKIYDAEVDGNEIWSETISIDFDEGFFSVRLGEQLVLDENVFDGSTRWLGITVGADPEMTPRAAIVSVPYAMFAGDVRGEINPTNVNIQGFGAVIDQEGKWVGDPSGLVGPAGPPGPAGAAGPAGTAGPAGAEGPAGPAGAAGPVGPEGPAGAAGPAGADGAAGPAGPAGADGAPGPAGADGAAGPAGPAGEPGPAGPAGADGAAGAPGPQGPQGPQGLQGLEGPMGPAGPAGGVGPQGPQGPEGPQGPQGLEGAVGPAGAPGAPGAPGPQGATGIVATATFAGQTAGYAAGSNTWVFVGPTAVVNTQAGQRITGTAEASLGLDLANQFASLADVDLCYQAVGNPALTSFNGDLAVNHMFLAAGLAYVGTGSVVPGAGSWNVGLCLRNSGTEDIVYNDRVNGWVMVTN</sequence>
<feature type="signal peptide" evidence="2">
    <location>
        <begin position="1"/>
        <end position="29"/>
    </location>
</feature>